<feature type="signal peptide" evidence="1">
    <location>
        <begin position="1"/>
        <end position="27"/>
    </location>
</feature>
<evidence type="ECO:0000259" key="2">
    <source>
        <dbReference type="Pfam" id="PF12770"/>
    </source>
</evidence>
<sequence length="794" mass="84752">MRPSKPRLAFLFFALGTAACISTPAYATGPAEICRAGQYGGTISDFDLKSAVSSAQLLGAQATSDQVLASLEITTPHPGQMTSQARAEYCGLAGKAVRTAKVGSPQVAQGYLLTSLRLAEADGQAALSSQAAFQLSLNTMEGGSGRAVRGIQRGLSRSAISPSEPELTMALGSNSADETGNPCGNVLSGRRMASARLMSAMLECAAARALKARDYELAALSKLKLARFAQSLEVVSLDSELLRSQAGRSASEGLEIIEHASESRSKVELADRLVEVLVKTGRVGEYHSAILAAERLAQSCQSENLKADCEALRGRLALAKGDLRGAAGLAQQAIFYESQKPFASRLSDWLLLLADADSKNSKAHLLAAYRALGDIRPFLPAIDPLVEESNFSLRMKPVFERLVANQLQSDSLGDTQISEVQQTIEAYRQAEVQDLLGSECVPARLPLSPNELRPSEIILYPVVLDHSVELLVASGNGISSGYRRIASVKIERRLLSEYVRSFIDNTTLASASVSEEVRNKASGKLYQLLIQPIEGELSEKSTLIIIPDGLLRALPFAALVASDGSFLVQKTQLVIAPALAYSQPGLDRTGPKDAVLAASLQKEVSTPFGVFPRLEGVAVEAESVAQIGGRESRLLRDFTKEDLLTALSKYNLDVLHLATHASFNGGAERSFILTESGVLSLPELRQMMLSNRQRGGEIDLLVLSACETAVGDDQSTMGLAGAAVQSGARSALASLWQVSDVGTTELMQNFYREFRSGNSKAGALRRAQLALLQRGGDNADPGIWAAFELLGGWR</sequence>
<dbReference type="Pfam" id="PF12770">
    <property type="entry name" value="CHAT"/>
    <property type="match status" value="1"/>
</dbReference>
<evidence type="ECO:0000313" key="3">
    <source>
        <dbReference type="EMBL" id="NML95667.1"/>
    </source>
</evidence>
<feature type="domain" description="CHAT" evidence="2">
    <location>
        <begin position="521"/>
        <end position="791"/>
    </location>
</feature>
<keyword evidence="4" id="KW-1185">Reference proteome</keyword>
<protein>
    <submittedName>
        <fullName evidence="3">CHAT domain-containing protein</fullName>
    </submittedName>
</protein>
<reference evidence="3 4" key="1">
    <citation type="submission" date="2020-04" db="EMBL/GenBank/DDBJ databases">
        <title>Novosphingobium sp. TW-4 isolated from soil.</title>
        <authorList>
            <person name="Dahal R.H."/>
            <person name="Chaudhary D.K."/>
        </authorList>
    </citation>
    <scope>NUCLEOTIDE SEQUENCE [LARGE SCALE GENOMIC DNA]</scope>
    <source>
        <strain evidence="3 4">TW-4</strain>
    </source>
</reference>
<gene>
    <name evidence="3" type="ORF">HHL27_18495</name>
</gene>
<accession>A0A7Y0BSB1</accession>
<evidence type="ECO:0000313" key="4">
    <source>
        <dbReference type="Proteomes" id="UP000583556"/>
    </source>
</evidence>
<proteinExistence type="predicted"/>
<dbReference type="PANTHER" id="PTHR10098">
    <property type="entry name" value="RAPSYN-RELATED"/>
    <property type="match status" value="1"/>
</dbReference>
<dbReference type="PANTHER" id="PTHR10098:SF112">
    <property type="entry name" value="SLR0380 PROTEIN"/>
    <property type="match status" value="1"/>
</dbReference>
<name>A0A7Y0BSB1_9SPHN</name>
<evidence type="ECO:0000256" key="1">
    <source>
        <dbReference type="SAM" id="SignalP"/>
    </source>
</evidence>
<dbReference type="Proteomes" id="UP000583556">
    <property type="component" value="Unassembled WGS sequence"/>
</dbReference>
<dbReference type="PROSITE" id="PS51257">
    <property type="entry name" value="PROKAR_LIPOPROTEIN"/>
    <property type="match status" value="1"/>
</dbReference>
<dbReference type="AlphaFoldDB" id="A0A7Y0BSB1"/>
<dbReference type="EMBL" id="JABBGM010000011">
    <property type="protein sequence ID" value="NML95667.1"/>
    <property type="molecule type" value="Genomic_DNA"/>
</dbReference>
<organism evidence="3 4">
    <name type="scientific">Novosphingobium olei</name>
    <dbReference type="NCBI Taxonomy" id="2728851"/>
    <lineage>
        <taxon>Bacteria</taxon>
        <taxon>Pseudomonadati</taxon>
        <taxon>Pseudomonadota</taxon>
        <taxon>Alphaproteobacteria</taxon>
        <taxon>Sphingomonadales</taxon>
        <taxon>Sphingomonadaceae</taxon>
        <taxon>Novosphingobium</taxon>
    </lineage>
</organism>
<dbReference type="RefSeq" id="WP_169494871.1">
    <property type="nucleotide sequence ID" value="NZ_JABBGM010000011.1"/>
</dbReference>
<keyword evidence="1" id="KW-0732">Signal</keyword>
<dbReference type="InterPro" id="IPR024983">
    <property type="entry name" value="CHAT_dom"/>
</dbReference>
<feature type="chain" id="PRO_5031291123" evidence="1">
    <location>
        <begin position="28"/>
        <end position="794"/>
    </location>
</feature>
<comment type="caution">
    <text evidence="3">The sequence shown here is derived from an EMBL/GenBank/DDBJ whole genome shotgun (WGS) entry which is preliminary data.</text>
</comment>